<dbReference type="Proteomes" id="UP000424527">
    <property type="component" value="Unassembled WGS sequence"/>
</dbReference>
<reference evidence="1 2" key="1">
    <citation type="submission" date="2019-07" db="EMBL/GenBank/DDBJ databases">
        <title>Chromosome genome assembly for large yellow croaker.</title>
        <authorList>
            <person name="Xiao S."/>
        </authorList>
    </citation>
    <scope>NUCLEOTIDE SEQUENCE [LARGE SCALE GENOMIC DNA]</scope>
    <source>
        <strain evidence="1">JMULYC20181020</strain>
        <tissue evidence="1">Muscle</tissue>
    </source>
</reference>
<evidence type="ECO:0000313" key="2">
    <source>
        <dbReference type="Proteomes" id="UP000424527"/>
    </source>
</evidence>
<name>A0A6G0I8X0_LARCR</name>
<accession>A0A6G0I8X0</accession>
<evidence type="ECO:0000313" key="1">
    <source>
        <dbReference type="EMBL" id="KAE8287721.1"/>
    </source>
</evidence>
<dbReference type="EMBL" id="REGW02000013">
    <property type="protein sequence ID" value="KAE8287721.1"/>
    <property type="molecule type" value="Genomic_DNA"/>
</dbReference>
<proteinExistence type="predicted"/>
<comment type="caution">
    <text evidence="1">The sequence shown here is derived from an EMBL/GenBank/DDBJ whole genome shotgun (WGS) entry which is preliminary data.</text>
</comment>
<dbReference type="AlphaFoldDB" id="A0A6G0I8X0"/>
<sequence length="261" mass="29199">MILTSRSLCLPSPVIVQELFFVARDASIIPDISMDPVLTTFLSLDSSAALQHQYAFLQRSMSREQQSAFRLSLTGELGGSKRITYGGVGVVALALSMLFDQVAQQVRAQGSTEGGNSTQRYQVKRIFGISSSSRIGWIIHSYLCLIPGIANNLEKMAETTELYDNWLKLELIDHYERMTTKKRMSSVSMQQWLAGAAVHLHMRIHQVRMKSVPLGSAESLRWSYKSGLVGWFSTTQPIYAETFRRLQHQAAENPESGQPVP</sequence>
<organism evidence="1 2">
    <name type="scientific">Larimichthys crocea</name>
    <name type="common">Large yellow croaker</name>
    <name type="synonym">Pseudosciaena crocea</name>
    <dbReference type="NCBI Taxonomy" id="215358"/>
    <lineage>
        <taxon>Eukaryota</taxon>
        <taxon>Metazoa</taxon>
        <taxon>Chordata</taxon>
        <taxon>Craniata</taxon>
        <taxon>Vertebrata</taxon>
        <taxon>Euteleostomi</taxon>
        <taxon>Actinopterygii</taxon>
        <taxon>Neopterygii</taxon>
        <taxon>Teleostei</taxon>
        <taxon>Neoteleostei</taxon>
        <taxon>Acanthomorphata</taxon>
        <taxon>Eupercaria</taxon>
        <taxon>Sciaenidae</taxon>
        <taxon>Larimichthys</taxon>
    </lineage>
</organism>
<protein>
    <submittedName>
        <fullName evidence="1">Uncharacterized protein</fullName>
    </submittedName>
</protein>
<gene>
    <name evidence="1" type="ORF">D5F01_LYC13775</name>
</gene>
<keyword evidence="2" id="KW-1185">Reference proteome</keyword>